<evidence type="ECO:0000256" key="13">
    <source>
        <dbReference type="ARBA" id="ARBA00042443"/>
    </source>
</evidence>
<evidence type="ECO:0000256" key="6">
    <source>
        <dbReference type="ARBA" id="ARBA00022960"/>
    </source>
</evidence>
<keyword evidence="4" id="KW-0132">Cell division</keyword>
<dbReference type="GO" id="GO:0005737">
    <property type="term" value="C:cytoplasm"/>
    <property type="evidence" value="ECO:0007669"/>
    <property type="project" value="UniProtKB-SubCell"/>
</dbReference>
<comment type="subcellular location">
    <subcellularLocation>
        <location evidence="1">Cytoplasm</location>
    </subcellularLocation>
</comment>
<feature type="domain" description="Enolpyruvate transferase" evidence="16">
    <location>
        <begin position="20"/>
        <end position="106"/>
    </location>
</feature>
<evidence type="ECO:0000256" key="2">
    <source>
        <dbReference type="ARBA" id="ARBA00004752"/>
    </source>
</evidence>
<keyword evidence="6" id="KW-0133">Cell shape</keyword>
<evidence type="ECO:0000313" key="18">
    <source>
        <dbReference type="Proteomes" id="UP000034603"/>
    </source>
</evidence>
<evidence type="ECO:0000256" key="15">
    <source>
        <dbReference type="ARBA" id="ARBA00047527"/>
    </source>
</evidence>
<dbReference type="InterPro" id="IPR050068">
    <property type="entry name" value="MurA_subfamily"/>
</dbReference>
<feature type="non-terminal residue" evidence="17">
    <location>
        <position position="108"/>
    </location>
</feature>
<dbReference type="GO" id="GO:0009252">
    <property type="term" value="P:peptidoglycan biosynthetic process"/>
    <property type="evidence" value="ECO:0007669"/>
    <property type="project" value="UniProtKB-KW"/>
</dbReference>
<evidence type="ECO:0000256" key="3">
    <source>
        <dbReference type="ARBA" id="ARBA00022490"/>
    </source>
</evidence>
<comment type="caution">
    <text evidence="17">The sequence shown here is derived from an EMBL/GenBank/DDBJ whole genome shotgun (WGS) entry which is preliminary data.</text>
</comment>
<keyword evidence="8" id="KW-0131">Cell cycle</keyword>
<comment type="catalytic activity">
    <reaction evidence="15">
        <text>phosphoenolpyruvate + UDP-N-acetyl-alpha-D-glucosamine = UDP-N-acetyl-3-O-(1-carboxyvinyl)-alpha-D-glucosamine + phosphate</text>
        <dbReference type="Rhea" id="RHEA:18681"/>
        <dbReference type="ChEBI" id="CHEBI:43474"/>
        <dbReference type="ChEBI" id="CHEBI:57705"/>
        <dbReference type="ChEBI" id="CHEBI:58702"/>
        <dbReference type="ChEBI" id="CHEBI:68483"/>
        <dbReference type="EC" id="2.5.1.7"/>
    </reaction>
</comment>
<evidence type="ECO:0000256" key="7">
    <source>
        <dbReference type="ARBA" id="ARBA00022984"/>
    </source>
</evidence>
<evidence type="ECO:0000256" key="8">
    <source>
        <dbReference type="ARBA" id="ARBA00023306"/>
    </source>
</evidence>
<evidence type="ECO:0000256" key="4">
    <source>
        <dbReference type="ARBA" id="ARBA00022618"/>
    </source>
</evidence>
<comment type="pathway">
    <text evidence="2">Cell wall biogenesis; peptidoglycan biosynthesis.</text>
</comment>
<dbReference type="PANTHER" id="PTHR43783">
    <property type="entry name" value="UDP-N-ACETYLGLUCOSAMINE 1-CARBOXYVINYLTRANSFERASE"/>
    <property type="match status" value="1"/>
</dbReference>
<gene>
    <name evidence="17" type="ORF">US62_C0037G0013</name>
</gene>
<evidence type="ECO:0000256" key="5">
    <source>
        <dbReference type="ARBA" id="ARBA00022679"/>
    </source>
</evidence>
<dbReference type="GO" id="GO:0071555">
    <property type="term" value="P:cell wall organization"/>
    <property type="evidence" value="ECO:0007669"/>
    <property type="project" value="UniProtKB-KW"/>
</dbReference>
<comment type="similarity">
    <text evidence="10">Belongs to the EPSP synthase family. MurA subfamily.</text>
</comment>
<proteinExistence type="inferred from homology"/>
<evidence type="ECO:0000256" key="12">
    <source>
        <dbReference type="ARBA" id="ARBA00039754"/>
    </source>
</evidence>
<keyword evidence="5 17" id="KW-0808">Transferase</keyword>
<evidence type="ECO:0000313" key="17">
    <source>
        <dbReference type="EMBL" id="KKQ43976.1"/>
    </source>
</evidence>
<organism evidence="17 18">
    <name type="scientific">Candidatus Woesebacteria bacterium GW2011_GWA1_37_8</name>
    <dbReference type="NCBI Taxonomy" id="1618546"/>
    <lineage>
        <taxon>Bacteria</taxon>
        <taxon>Candidatus Woeseibacteriota</taxon>
    </lineage>
</organism>
<keyword evidence="9" id="KW-0961">Cell wall biogenesis/degradation</keyword>
<keyword evidence="7" id="KW-0573">Peptidoglycan synthesis</keyword>
<evidence type="ECO:0000256" key="11">
    <source>
        <dbReference type="ARBA" id="ARBA00039108"/>
    </source>
</evidence>
<evidence type="ECO:0000256" key="9">
    <source>
        <dbReference type="ARBA" id="ARBA00023316"/>
    </source>
</evidence>
<name>A0A0G0KTS0_9BACT</name>
<dbReference type="EC" id="2.5.1.7" evidence="11"/>
<dbReference type="InterPro" id="IPR001986">
    <property type="entry name" value="Enolpyruvate_Tfrase_dom"/>
</dbReference>
<dbReference type="SUPFAM" id="SSF55205">
    <property type="entry name" value="EPT/RTPC-like"/>
    <property type="match status" value="1"/>
</dbReference>
<evidence type="ECO:0000256" key="14">
    <source>
        <dbReference type="ARBA" id="ARBA00042842"/>
    </source>
</evidence>
<dbReference type="GO" id="GO:0008360">
    <property type="term" value="P:regulation of cell shape"/>
    <property type="evidence" value="ECO:0007669"/>
    <property type="project" value="UniProtKB-KW"/>
</dbReference>
<dbReference type="AlphaFoldDB" id="A0A0G0KTS0"/>
<protein>
    <recommendedName>
        <fullName evidence="12">UDP-N-acetylglucosamine 1-carboxyvinyltransferase</fullName>
        <ecNumber evidence="11">2.5.1.7</ecNumber>
    </recommendedName>
    <alternativeName>
        <fullName evidence="13">Enoylpyruvate transferase</fullName>
    </alternativeName>
    <alternativeName>
        <fullName evidence="14">UDP-N-acetylglucosamine enolpyruvyl transferase</fullName>
    </alternativeName>
</protein>
<keyword evidence="3" id="KW-0963">Cytoplasm</keyword>
<dbReference type="Pfam" id="PF00275">
    <property type="entry name" value="EPSP_synthase"/>
    <property type="match status" value="1"/>
</dbReference>
<evidence type="ECO:0000259" key="16">
    <source>
        <dbReference type="Pfam" id="PF00275"/>
    </source>
</evidence>
<evidence type="ECO:0000256" key="10">
    <source>
        <dbReference type="ARBA" id="ARBA00038367"/>
    </source>
</evidence>
<dbReference type="EMBL" id="LBTR01000037">
    <property type="protein sequence ID" value="KKQ43976.1"/>
    <property type="molecule type" value="Genomic_DNA"/>
</dbReference>
<dbReference type="InterPro" id="IPR036968">
    <property type="entry name" value="Enolpyruvate_Tfrase_sf"/>
</dbReference>
<reference evidence="17 18" key="1">
    <citation type="journal article" date="2015" name="Nature">
        <title>rRNA introns, odd ribosomes, and small enigmatic genomes across a large radiation of phyla.</title>
        <authorList>
            <person name="Brown C.T."/>
            <person name="Hug L.A."/>
            <person name="Thomas B.C."/>
            <person name="Sharon I."/>
            <person name="Castelle C.J."/>
            <person name="Singh A."/>
            <person name="Wilkins M.J."/>
            <person name="Williams K.H."/>
            <person name="Banfield J.F."/>
        </authorList>
    </citation>
    <scope>NUCLEOTIDE SEQUENCE [LARGE SCALE GENOMIC DNA]</scope>
</reference>
<evidence type="ECO:0000256" key="1">
    <source>
        <dbReference type="ARBA" id="ARBA00004496"/>
    </source>
</evidence>
<accession>A0A0G0KTS0</accession>
<dbReference type="InterPro" id="IPR013792">
    <property type="entry name" value="RNA3'P_cycl/enolpyr_Trfase_a/b"/>
</dbReference>
<dbReference type="Gene3D" id="3.65.10.10">
    <property type="entry name" value="Enolpyruvate transferase domain"/>
    <property type="match status" value="1"/>
</dbReference>
<dbReference type="Proteomes" id="UP000034603">
    <property type="component" value="Unassembled WGS sequence"/>
</dbReference>
<dbReference type="GO" id="GO:0051301">
    <property type="term" value="P:cell division"/>
    <property type="evidence" value="ECO:0007669"/>
    <property type="project" value="UniProtKB-KW"/>
</dbReference>
<dbReference type="PANTHER" id="PTHR43783:SF1">
    <property type="entry name" value="UDP-N-ACETYLGLUCOSAMINE 1-CARBOXYVINYLTRANSFERASE"/>
    <property type="match status" value="1"/>
</dbReference>
<dbReference type="GO" id="GO:0008760">
    <property type="term" value="F:UDP-N-acetylglucosamine 1-carboxyvinyltransferase activity"/>
    <property type="evidence" value="ECO:0007669"/>
    <property type="project" value="UniProtKB-EC"/>
</dbReference>
<sequence length="108" mass="11754">MLDLLSSLSIINNLINLYKLITNIPEINDVERLFELLKDMGAEVEHLKSGTYTVSIPKGFSTELTPGIARKMRASVVATGPVLARFGKVSFPHPGGCVIGSRPLDLFV</sequence>